<dbReference type="SMART" id="SM00342">
    <property type="entry name" value="HTH_ARAC"/>
    <property type="match status" value="1"/>
</dbReference>
<reference evidence="5 6" key="1">
    <citation type="submission" date="2021-06" db="EMBL/GenBank/DDBJ databases">
        <title>Description of novel taxa of the family Lachnospiraceae.</title>
        <authorList>
            <person name="Chaplin A.V."/>
            <person name="Sokolova S.R."/>
            <person name="Pikina A.P."/>
            <person name="Korzhanova M."/>
            <person name="Belova V."/>
            <person name="Korostin D."/>
            <person name="Efimov B.A."/>
        </authorList>
    </citation>
    <scope>NUCLEOTIDE SEQUENCE [LARGE SCALE GENOMIC DNA]</scope>
    <source>
        <strain evidence="5 6">ASD4241</strain>
    </source>
</reference>
<comment type="caution">
    <text evidence="5">The sequence shown here is derived from an EMBL/GenBank/DDBJ whole genome shotgun (WGS) entry which is preliminary data.</text>
</comment>
<evidence type="ECO:0000259" key="4">
    <source>
        <dbReference type="PROSITE" id="PS01124"/>
    </source>
</evidence>
<dbReference type="InterPro" id="IPR009057">
    <property type="entry name" value="Homeodomain-like_sf"/>
</dbReference>
<feature type="domain" description="HTH araC/xylS-type" evidence="4">
    <location>
        <begin position="301"/>
        <end position="399"/>
    </location>
</feature>
<proteinExistence type="predicted"/>
<evidence type="ECO:0000256" key="2">
    <source>
        <dbReference type="ARBA" id="ARBA00023125"/>
    </source>
</evidence>
<dbReference type="Proteomes" id="UP001314681">
    <property type="component" value="Unassembled WGS sequence"/>
</dbReference>
<keyword evidence="1" id="KW-0805">Transcription regulation</keyword>
<organism evidence="5 6">
    <name type="scientific">Diplocloster modestus</name>
    <dbReference type="NCBI Taxonomy" id="2850322"/>
    <lineage>
        <taxon>Bacteria</taxon>
        <taxon>Bacillati</taxon>
        <taxon>Bacillota</taxon>
        <taxon>Clostridia</taxon>
        <taxon>Lachnospirales</taxon>
        <taxon>Lachnospiraceae</taxon>
        <taxon>Diplocloster</taxon>
    </lineage>
</organism>
<dbReference type="InterPro" id="IPR018060">
    <property type="entry name" value="HTH_AraC"/>
</dbReference>
<dbReference type="Pfam" id="PF12833">
    <property type="entry name" value="HTH_18"/>
    <property type="match status" value="1"/>
</dbReference>
<dbReference type="RefSeq" id="WP_158350972.1">
    <property type="nucleotide sequence ID" value="NZ_JAHQCX010000025.1"/>
</dbReference>
<gene>
    <name evidence="5" type="ORF">KTH90_23115</name>
</gene>
<evidence type="ECO:0000256" key="1">
    <source>
        <dbReference type="ARBA" id="ARBA00023015"/>
    </source>
</evidence>
<accession>A0ABS6KED0</accession>
<keyword evidence="3" id="KW-0804">Transcription</keyword>
<evidence type="ECO:0000313" key="6">
    <source>
        <dbReference type="Proteomes" id="UP001314681"/>
    </source>
</evidence>
<protein>
    <submittedName>
        <fullName evidence="5">AraC family transcriptional regulator</fullName>
    </submittedName>
</protein>
<keyword evidence="2" id="KW-0238">DNA-binding</keyword>
<name>A0ABS6KED0_9FIRM</name>
<dbReference type="PANTHER" id="PTHR43280">
    <property type="entry name" value="ARAC-FAMILY TRANSCRIPTIONAL REGULATOR"/>
    <property type="match status" value="1"/>
</dbReference>
<evidence type="ECO:0000313" key="5">
    <source>
        <dbReference type="EMBL" id="MBU9728885.1"/>
    </source>
</evidence>
<dbReference type="SUPFAM" id="SSF46689">
    <property type="entry name" value="Homeodomain-like"/>
    <property type="match status" value="2"/>
</dbReference>
<dbReference type="EMBL" id="JAHQCX010000025">
    <property type="protein sequence ID" value="MBU9728885.1"/>
    <property type="molecule type" value="Genomic_DNA"/>
</dbReference>
<sequence length="400" mass="45735">MKDIAKCSNYLYNFINIPIYQYRNHTLVNCFPEGLHIFSPPKAYLKEICSRKEAVACVRIHELIYFGYLRLDEPGSFLVLGPTCQIALPPHSIDDYCKDYVVLPEQRKEFYEYFHTLSCILPHSLWNLLLFLDSSLNEHPCQLEPAAAKVFSHKSVPKPIMVEKANSFYDLAENALFYDNVKLEQQLTSLIENGEVDKLKIFARHAHQEAHYGSVASNNLRQLKNTALILITLSSRAAIRGGLSASTAYALGDLYMRQTEQLLDSDSLLNLMQNIQIDFASHVAAVHNHQKAGFVQDSDISRAIEFIHKNVNRNISVEDVAHEVGLSRVYFSNKFSKELGFSVGSFIRRCKLEEARSLLLYTDKSIAHISSYLGYSSQSHFQNLFREQFGMTPKQCRQHR</sequence>
<dbReference type="Gene3D" id="1.10.10.60">
    <property type="entry name" value="Homeodomain-like"/>
    <property type="match status" value="2"/>
</dbReference>
<dbReference type="PRINTS" id="PR00032">
    <property type="entry name" value="HTHARAC"/>
</dbReference>
<keyword evidence="6" id="KW-1185">Reference proteome</keyword>
<dbReference type="InterPro" id="IPR020449">
    <property type="entry name" value="Tscrpt_reg_AraC-type_HTH"/>
</dbReference>
<dbReference type="PROSITE" id="PS01124">
    <property type="entry name" value="HTH_ARAC_FAMILY_2"/>
    <property type="match status" value="1"/>
</dbReference>
<dbReference type="PANTHER" id="PTHR43280:SF2">
    <property type="entry name" value="HTH-TYPE TRANSCRIPTIONAL REGULATOR EXSA"/>
    <property type="match status" value="1"/>
</dbReference>
<evidence type="ECO:0000256" key="3">
    <source>
        <dbReference type="ARBA" id="ARBA00023163"/>
    </source>
</evidence>